<reference evidence="1" key="1">
    <citation type="journal article" date="2015" name="Nature">
        <title>Complex archaea that bridge the gap between prokaryotes and eukaryotes.</title>
        <authorList>
            <person name="Spang A."/>
            <person name="Saw J.H."/>
            <person name="Jorgensen S.L."/>
            <person name="Zaremba-Niedzwiedzka K."/>
            <person name="Martijn J."/>
            <person name="Lind A.E."/>
            <person name="van Eijk R."/>
            <person name="Schleper C."/>
            <person name="Guy L."/>
            <person name="Ettema T.J."/>
        </authorList>
    </citation>
    <scope>NUCLEOTIDE SEQUENCE</scope>
</reference>
<organism evidence="1">
    <name type="scientific">marine sediment metagenome</name>
    <dbReference type="NCBI Taxonomy" id="412755"/>
    <lineage>
        <taxon>unclassified sequences</taxon>
        <taxon>metagenomes</taxon>
        <taxon>ecological metagenomes</taxon>
    </lineage>
</organism>
<proteinExistence type="predicted"/>
<dbReference type="AlphaFoldDB" id="A0A0F9END5"/>
<comment type="caution">
    <text evidence="1">The sequence shown here is derived from an EMBL/GenBank/DDBJ whole genome shotgun (WGS) entry which is preliminary data.</text>
</comment>
<protein>
    <submittedName>
        <fullName evidence="1">Uncharacterized protein</fullName>
    </submittedName>
</protein>
<accession>A0A0F9END5</accession>
<feature type="non-terminal residue" evidence="1">
    <location>
        <position position="42"/>
    </location>
</feature>
<evidence type="ECO:0000313" key="1">
    <source>
        <dbReference type="EMBL" id="KKL75618.1"/>
    </source>
</evidence>
<gene>
    <name evidence="1" type="ORF">LCGC14_2053110</name>
</gene>
<name>A0A0F9END5_9ZZZZ</name>
<dbReference type="EMBL" id="LAZR01024300">
    <property type="protein sequence ID" value="KKL75618.1"/>
    <property type="molecule type" value="Genomic_DNA"/>
</dbReference>
<sequence length="42" mass="4775">MSYLSNGAGKIKRITLRNRYDHLRLFCAYALSEGLVTENPMA</sequence>